<proteinExistence type="predicted"/>
<protein>
    <submittedName>
        <fullName evidence="2">Magnesium chelatase</fullName>
    </submittedName>
</protein>
<name>A0A7G9R6V9_9ACTN</name>
<dbReference type="InterPro" id="IPR002078">
    <property type="entry name" value="Sigma_54_int"/>
</dbReference>
<dbReference type="RefSeq" id="WP_187577174.1">
    <property type="nucleotide sequence ID" value="NZ_CP060713.1"/>
</dbReference>
<dbReference type="PANTHER" id="PTHR30267">
    <property type="entry name" value="PROTEIN KINASE PRKA"/>
    <property type="match status" value="1"/>
</dbReference>
<dbReference type="Proteomes" id="UP000515947">
    <property type="component" value="Chromosome"/>
</dbReference>
<dbReference type="SUPFAM" id="SSF52540">
    <property type="entry name" value="P-loop containing nucleoside triphosphate hydrolases"/>
    <property type="match status" value="1"/>
</dbReference>
<sequence length="466" mass="50611">MSEPSSAATRGALRELGYRSRSVKAEIRENLLQRLRSGETAFPGIVGFDDTVLPQLESALLAGHDLVLLGERGQGKTRLMRTIGSLLDEWTPVVVGCEIHDDPMAPVCTRCIRLAEELGDDLPVGWLHRDHRYVEKLATPDTSVGDLVGDVDPVKVAEGRTLGDPETVHYGLLPRTNRGVFGINELPDLAERIQVAMFNVLEERDIQVRGYSLRLPIDVLLVASANPEDYTNRGRIITPLKDRFGAEIRTHYPYEVAEEVALVRQEAQLVAEVPDHLLEVVARLTRGLRESSSVDHRSGVSARFAIAAAEGVAASALRRAARVGEPEAVARVCDVPTVVPALLGKVEFEMGEEGREVDVVQHLLRVGIAETFRERLTGLDLSGFTDLFAEGAVVETGELVPATELLAQIGTVPGLSKVLDRLSDGTGEEPTSPGEIAAAVEFVLEGLHLTRRIQKDSLAGRTVYGA</sequence>
<reference evidence="2 3" key="1">
    <citation type="submission" date="2020-08" db="EMBL/GenBank/DDBJ databases">
        <title>Genome sequence of Nocardioides mesophilus KACC 16243T.</title>
        <authorList>
            <person name="Hyun D.-W."/>
            <person name="Bae J.-W."/>
        </authorList>
    </citation>
    <scope>NUCLEOTIDE SEQUENCE [LARGE SCALE GENOMIC DNA]</scope>
    <source>
        <strain evidence="2 3">KACC 16243</strain>
    </source>
</reference>
<evidence type="ECO:0000313" key="2">
    <source>
        <dbReference type="EMBL" id="QNN51334.1"/>
    </source>
</evidence>
<dbReference type="FunFam" id="3.40.50.300:FF:000841">
    <property type="entry name" value="Magnesium protoporphyrin chelatase"/>
    <property type="match status" value="1"/>
</dbReference>
<gene>
    <name evidence="2" type="ORF">H9L09_11965</name>
</gene>
<dbReference type="GO" id="GO:0004672">
    <property type="term" value="F:protein kinase activity"/>
    <property type="evidence" value="ECO:0007669"/>
    <property type="project" value="TreeGrafter"/>
</dbReference>
<dbReference type="Gene3D" id="3.40.50.300">
    <property type="entry name" value="P-loop containing nucleotide triphosphate hydrolases"/>
    <property type="match status" value="1"/>
</dbReference>
<dbReference type="AlphaFoldDB" id="A0A7G9R6V9"/>
<accession>A0A7G9R6V9</accession>
<evidence type="ECO:0000313" key="3">
    <source>
        <dbReference type="Proteomes" id="UP000515947"/>
    </source>
</evidence>
<dbReference type="InterPro" id="IPR027417">
    <property type="entry name" value="P-loop_NTPase"/>
</dbReference>
<dbReference type="Pfam" id="PF00158">
    <property type="entry name" value="Sigma54_activat"/>
    <property type="match status" value="1"/>
</dbReference>
<keyword evidence="3" id="KW-1185">Reference proteome</keyword>
<dbReference type="PANTHER" id="PTHR30267:SF2">
    <property type="entry name" value="PROTEIN PRKA"/>
    <property type="match status" value="1"/>
</dbReference>
<evidence type="ECO:0000259" key="1">
    <source>
        <dbReference type="Pfam" id="PF00158"/>
    </source>
</evidence>
<dbReference type="EMBL" id="CP060713">
    <property type="protein sequence ID" value="QNN51334.1"/>
    <property type="molecule type" value="Genomic_DNA"/>
</dbReference>
<feature type="domain" description="Sigma-54 factor interaction" evidence="1">
    <location>
        <begin position="168"/>
        <end position="227"/>
    </location>
</feature>
<dbReference type="KEGG" id="nmes:H9L09_11965"/>
<organism evidence="2 3">
    <name type="scientific">Nocardioides mesophilus</name>
    <dbReference type="NCBI Taxonomy" id="433659"/>
    <lineage>
        <taxon>Bacteria</taxon>
        <taxon>Bacillati</taxon>
        <taxon>Actinomycetota</taxon>
        <taxon>Actinomycetes</taxon>
        <taxon>Propionibacteriales</taxon>
        <taxon>Nocardioidaceae</taxon>
        <taxon>Nocardioides</taxon>
    </lineage>
</organism>